<feature type="domain" description="GH18" evidence="6">
    <location>
        <begin position="102"/>
        <end position="405"/>
    </location>
</feature>
<feature type="domain" description="NodB homology" evidence="5">
    <location>
        <begin position="479"/>
        <end position="668"/>
    </location>
</feature>
<dbReference type="SUPFAM" id="SSF88713">
    <property type="entry name" value="Glycoside hydrolase/deacetylase"/>
    <property type="match status" value="1"/>
</dbReference>
<dbReference type="GO" id="GO:0016757">
    <property type="term" value="F:glycosyltransferase activity"/>
    <property type="evidence" value="ECO:0007669"/>
    <property type="project" value="UniProtKB-KW"/>
</dbReference>
<dbReference type="Proteomes" id="UP000462014">
    <property type="component" value="Unassembled WGS sequence"/>
</dbReference>
<evidence type="ECO:0000256" key="2">
    <source>
        <dbReference type="ARBA" id="ARBA00022676"/>
    </source>
</evidence>
<evidence type="ECO:0000313" key="7">
    <source>
        <dbReference type="EMBL" id="MVN20016.1"/>
    </source>
</evidence>
<evidence type="ECO:0000313" key="8">
    <source>
        <dbReference type="Proteomes" id="UP000462014"/>
    </source>
</evidence>
<evidence type="ECO:0000256" key="3">
    <source>
        <dbReference type="ARBA" id="ARBA00022679"/>
    </source>
</evidence>
<dbReference type="SUPFAM" id="SSF53448">
    <property type="entry name" value="Nucleotide-diphospho-sugar transferases"/>
    <property type="match status" value="1"/>
</dbReference>
<dbReference type="InterPro" id="IPR011583">
    <property type="entry name" value="Chitinase_II/V-like_cat"/>
</dbReference>
<keyword evidence="3 7" id="KW-0808">Transferase</keyword>
<dbReference type="PANTHER" id="PTHR43630:SF1">
    <property type="entry name" value="POLY-BETA-1,6-N-ACETYL-D-GLUCOSAMINE SYNTHASE"/>
    <property type="match status" value="1"/>
</dbReference>
<dbReference type="InterPro" id="IPR001173">
    <property type="entry name" value="Glyco_trans_2-like"/>
</dbReference>
<dbReference type="Gene3D" id="3.20.20.80">
    <property type="entry name" value="Glycosidases"/>
    <property type="match status" value="1"/>
</dbReference>
<protein>
    <submittedName>
        <fullName evidence="7">Glycosyltransferase</fullName>
    </submittedName>
</protein>
<dbReference type="Pfam" id="PF00535">
    <property type="entry name" value="Glycos_transf_2"/>
    <property type="match status" value="1"/>
</dbReference>
<dbReference type="InterPro" id="IPR002509">
    <property type="entry name" value="NODB_dom"/>
</dbReference>
<dbReference type="InterPro" id="IPR029070">
    <property type="entry name" value="Chitinase_insertion_sf"/>
</dbReference>
<evidence type="ECO:0000256" key="1">
    <source>
        <dbReference type="ARBA" id="ARBA00006739"/>
    </source>
</evidence>
<dbReference type="CDD" id="cd06423">
    <property type="entry name" value="CESA_like"/>
    <property type="match status" value="1"/>
</dbReference>
<evidence type="ECO:0000259" key="5">
    <source>
        <dbReference type="PROSITE" id="PS51677"/>
    </source>
</evidence>
<dbReference type="RefSeq" id="WP_157562863.1">
    <property type="nucleotide sequence ID" value="NZ_WPIK01000001.1"/>
</dbReference>
<dbReference type="EMBL" id="WPIK01000001">
    <property type="protein sequence ID" value="MVN20016.1"/>
    <property type="molecule type" value="Genomic_DNA"/>
</dbReference>
<keyword evidence="4" id="KW-0812">Transmembrane</keyword>
<reference evidence="7 8" key="1">
    <citation type="submission" date="2019-12" db="EMBL/GenBank/DDBJ databases">
        <title>Mucilaginibacter sp. HMF7410 genome sequencing and assembly.</title>
        <authorList>
            <person name="Kang H."/>
            <person name="Cha I."/>
            <person name="Kim H."/>
            <person name="Joh K."/>
        </authorList>
    </citation>
    <scope>NUCLEOTIDE SEQUENCE [LARGE SCALE GENOMIC DNA]</scope>
    <source>
        <strain evidence="7 8">HMF7410</strain>
    </source>
</reference>
<dbReference type="PANTHER" id="PTHR43630">
    <property type="entry name" value="POLY-BETA-1,6-N-ACETYL-D-GLUCOSAMINE SYNTHASE"/>
    <property type="match status" value="1"/>
</dbReference>
<keyword evidence="4" id="KW-1133">Transmembrane helix</keyword>
<comment type="similarity">
    <text evidence="1">Belongs to the glycosyltransferase 2 family.</text>
</comment>
<dbReference type="Gene3D" id="3.20.20.370">
    <property type="entry name" value="Glycoside hydrolase/deacetylase"/>
    <property type="match status" value="1"/>
</dbReference>
<dbReference type="PROSITE" id="PS51677">
    <property type="entry name" value="NODB"/>
    <property type="match status" value="1"/>
</dbReference>
<evidence type="ECO:0000259" key="6">
    <source>
        <dbReference type="PROSITE" id="PS51910"/>
    </source>
</evidence>
<dbReference type="GO" id="GO:0016810">
    <property type="term" value="F:hydrolase activity, acting on carbon-nitrogen (but not peptide) bonds"/>
    <property type="evidence" value="ECO:0007669"/>
    <property type="project" value="InterPro"/>
</dbReference>
<feature type="transmembrane region" description="Helical" evidence="4">
    <location>
        <begin position="1035"/>
        <end position="1053"/>
    </location>
</feature>
<dbReference type="InterPro" id="IPR029044">
    <property type="entry name" value="Nucleotide-diphossugar_trans"/>
</dbReference>
<keyword evidence="4" id="KW-0472">Membrane</keyword>
<organism evidence="7 8">
    <name type="scientific">Mucilaginibacter arboris</name>
    <dbReference type="NCBI Taxonomy" id="2682090"/>
    <lineage>
        <taxon>Bacteria</taxon>
        <taxon>Pseudomonadati</taxon>
        <taxon>Bacteroidota</taxon>
        <taxon>Sphingobacteriia</taxon>
        <taxon>Sphingobacteriales</taxon>
        <taxon>Sphingobacteriaceae</taxon>
        <taxon>Mucilaginibacter</taxon>
    </lineage>
</organism>
<feature type="transmembrane region" description="Helical" evidence="4">
    <location>
        <begin position="993"/>
        <end position="1015"/>
    </location>
</feature>
<keyword evidence="2" id="KW-0328">Glycosyltransferase</keyword>
<accession>A0A7K1SRS0</accession>
<dbReference type="Gene3D" id="3.90.550.10">
    <property type="entry name" value="Spore Coat Polysaccharide Biosynthesis Protein SpsA, Chain A"/>
    <property type="match status" value="1"/>
</dbReference>
<feature type="transmembrane region" description="Helical" evidence="4">
    <location>
        <begin position="710"/>
        <end position="735"/>
    </location>
</feature>
<dbReference type="AlphaFoldDB" id="A0A7K1SRS0"/>
<dbReference type="Gene3D" id="3.10.50.10">
    <property type="match status" value="1"/>
</dbReference>
<dbReference type="SMART" id="SM00636">
    <property type="entry name" value="Glyco_18"/>
    <property type="match status" value="1"/>
</dbReference>
<keyword evidence="8" id="KW-1185">Reference proteome</keyword>
<proteinExistence type="inferred from homology"/>
<dbReference type="GO" id="GO:0005975">
    <property type="term" value="P:carbohydrate metabolic process"/>
    <property type="evidence" value="ECO:0007669"/>
    <property type="project" value="InterPro"/>
</dbReference>
<dbReference type="Pfam" id="PF00704">
    <property type="entry name" value="Glyco_hydro_18"/>
    <property type="match status" value="1"/>
</dbReference>
<dbReference type="GO" id="GO:0008061">
    <property type="term" value="F:chitin binding"/>
    <property type="evidence" value="ECO:0007669"/>
    <property type="project" value="InterPro"/>
</dbReference>
<sequence>MADKQIFQTDSPGRWNRLKWLSRTLIIILILSAIAAVITISSQQYPSLPNLIDIPKKLSQKELDQVKKSKKFKEIKLDVRQIKELARNRKLHQLKHPNNKNRLNVGFFWPWDPQSFTSLTDHISKMDMVISESFSISPGTDTLKGKLEPELTRLVQKNKKPVIAIIENLDNGNWDTKTIQAIVKSKTRRTKLINNILTKLVKYNIKGVDIHFEDIANRNDKNFVAFEKELYTTLHAKNYLVMQQVVPNDDEYDLKLLQNYCDYLIVMAFNDGLTDSDISDQHDVESILDNICSQVPSEKVILTVAALGYDWPENSAGKAVTYQEAIQLAQEHQSKIKFSPESANLTFTYTDLNQIKHKVYFTDAATNFNIIRMADDWATGGVALWRLGSEDSRIWNYFAKNLSIDSLRKTGVDTARLTRVGMSNRVDYTGDGEVLDLVSTPTVGRLSIKLDPKTFMIQDQNYIQLPTKYVIRRYGYSPKKVVLTFDDGPDPIYTPQILAILKREHVPAAFFVVGSMAEKSIPLLREEFNDGYEIGNHTYLHPDVSTISLKRVILELNATRRLIEAVTGRSTILFRPPFNADAEPQNVAEVIPVEQSRKENYINIGESIDPNDWQPGVTADTIVARAIALRNKGSMILLHDAGGDTRQETVKALPRIIDYYKKHGYQFTTIAKIIGKTKDEVMPVIHDDATSVFLGRFYSFFILSYFYGNWFLFYVFLIAIFLALGRIILVGVLALRQFSINKKTVRKLSPDELPPVSIIVPGYNEEVTVLQTISSLLKINYSVFEIIFVDDGSKDRTLEIVTAAYGNHPQVKIFTKPNGGKATALNYGIKRSMYNFAVCIDADTQLQTDAVYHLMTYFTDEEIGAVAGTVKVGNEVNLITRWQSIEYITAQNMDRRAFDLLNSITVVPGAIGAFRKEAIEQAGGFTSDTLAEDCDLTMRILKEGYIIRNCGEAIAYTEAPETIEMLVKQRFRWSFGVMQSFWKHRKALLNPKYRYFGMVGMPNILIFQIILPLFSPLADLMMIASLFGGDPGKMLIYYLVFVLVDLFVGVLAFKMEKEDYRKLIYIIPQRFMWRQLMYYVLFKSVRKALKGELHGWGNLKRTGTVSMQEAKI</sequence>
<name>A0A7K1SRS0_9SPHI</name>
<dbReference type="PROSITE" id="PS51910">
    <property type="entry name" value="GH18_2"/>
    <property type="match status" value="1"/>
</dbReference>
<dbReference type="SUPFAM" id="SSF51445">
    <property type="entry name" value="(Trans)glycosidases"/>
    <property type="match status" value="1"/>
</dbReference>
<comment type="caution">
    <text evidence="7">The sequence shown here is derived from an EMBL/GenBank/DDBJ whole genome shotgun (WGS) entry which is preliminary data.</text>
</comment>
<dbReference type="Pfam" id="PF01522">
    <property type="entry name" value="Polysacc_deac_1"/>
    <property type="match status" value="1"/>
</dbReference>
<evidence type="ECO:0000256" key="4">
    <source>
        <dbReference type="SAM" id="Phobius"/>
    </source>
</evidence>
<gene>
    <name evidence="7" type="ORF">GO621_00520</name>
</gene>
<feature type="transmembrane region" description="Helical" evidence="4">
    <location>
        <begin position="20"/>
        <end position="40"/>
    </location>
</feature>
<dbReference type="InterPro" id="IPR001223">
    <property type="entry name" value="Glyco_hydro18_cat"/>
</dbReference>
<dbReference type="InterPro" id="IPR011330">
    <property type="entry name" value="Glyco_hydro/deAcase_b/a-brl"/>
</dbReference>
<dbReference type="InterPro" id="IPR017853">
    <property type="entry name" value="GH"/>
</dbReference>